<gene>
    <name evidence="3" type="ORF">MICPUN_58229</name>
</gene>
<dbReference type="KEGG" id="mis:MICPUN_58229"/>
<feature type="compositionally biased region" description="Basic and acidic residues" evidence="1">
    <location>
        <begin position="64"/>
        <end position="78"/>
    </location>
</feature>
<feature type="transmembrane region" description="Helical" evidence="2">
    <location>
        <begin position="245"/>
        <end position="274"/>
    </location>
</feature>
<dbReference type="Proteomes" id="UP000002009">
    <property type="component" value="Chromosome 4"/>
</dbReference>
<evidence type="ECO:0000256" key="2">
    <source>
        <dbReference type="SAM" id="Phobius"/>
    </source>
</evidence>
<evidence type="ECO:0000313" key="4">
    <source>
        <dbReference type="Proteomes" id="UP000002009"/>
    </source>
</evidence>
<feature type="compositionally biased region" description="Polar residues" evidence="1">
    <location>
        <begin position="90"/>
        <end position="99"/>
    </location>
</feature>
<evidence type="ECO:0000256" key="1">
    <source>
        <dbReference type="SAM" id="MobiDB-lite"/>
    </source>
</evidence>
<dbReference type="GeneID" id="8243246"/>
<feature type="region of interest" description="Disordered" evidence="1">
    <location>
        <begin position="26"/>
        <end position="131"/>
    </location>
</feature>
<evidence type="ECO:0000313" key="3">
    <source>
        <dbReference type="EMBL" id="ACO62809.1"/>
    </source>
</evidence>
<sequence length="619" mass="64035">MAVTKPMSESADPLDAYKAFMAKHNKPVATKAGNPGASDKTEENKGTPDANNDNRKHGTSSTGKDGKVYETYTYDERSQPGGEGAGMPSATKTRTSRAQNPVEEVDEDDEPVDVRPRWRASDFPPNIVDMDPDATAAATVDHDAREDLVDDDDDDADVAAHARVHRPTTAITLASLLDKITDRAWRNLAILLGACLGAAYEVAILPSTRRNFNRAAYALTGTWRGESPLSVTAGRTISAIDFYAILADVFGAIAFFGANVACAIAAVIVTVRIIKVFTGMNESALNFICIPFTWGYAKGFVDHVTADEFGASTLGWYQRHGASLGLTVAVVETMETVAPVTTRGLCLGLCFSAFAADFLSFAGGFVWVLALLLATWTARFVLRLALKLLTPIFPPADQLKNAMPDLAVVPGLVSRAAHGLLAGGAAGAKAARNVGAGVGKGAVNLSVKGIKGAGAIGAGVGAKGIRGSIGAGKAAGGIAVGGARAGMAVGGAAARGTLFGIVGATRAGLGAGVAATRLGVKGTVLAGKTAASAPGYVWRTTGRIRSFVKLVTVQAEAALDPVAPKVKKTLHEDGKLPSKVPREYRKPKKGVGSGGSSGGLAAKLDKLQEESKKNARVTR</sequence>
<feature type="region of interest" description="Disordered" evidence="1">
    <location>
        <begin position="569"/>
        <end position="619"/>
    </location>
</feature>
<name>C1E512_MICCC</name>
<reference evidence="3 4" key="1">
    <citation type="journal article" date="2009" name="Science">
        <title>Green evolution and dynamic adaptations revealed by genomes of the marine picoeukaryotes Micromonas.</title>
        <authorList>
            <person name="Worden A.Z."/>
            <person name="Lee J.H."/>
            <person name="Mock T."/>
            <person name="Rouze P."/>
            <person name="Simmons M.P."/>
            <person name="Aerts A.L."/>
            <person name="Allen A.E."/>
            <person name="Cuvelier M.L."/>
            <person name="Derelle E."/>
            <person name="Everett M.V."/>
            <person name="Foulon E."/>
            <person name="Grimwood J."/>
            <person name="Gundlach H."/>
            <person name="Henrissat B."/>
            <person name="Napoli C."/>
            <person name="McDonald S.M."/>
            <person name="Parker M.S."/>
            <person name="Rombauts S."/>
            <person name="Salamov A."/>
            <person name="Von Dassow P."/>
            <person name="Badger J.H."/>
            <person name="Coutinho P.M."/>
            <person name="Demir E."/>
            <person name="Dubchak I."/>
            <person name="Gentemann C."/>
            <person name="Eikrem W."/>
            <person name="Gready J.E."/>
            <person name="John U."/>
            <person name="Lanier W."/>
            <person name="Lindquist E.A."/>
            <person name="Lucas S."/>
            <person name="Mayer K.F."/>
            <person name="Moreau H."/>
            <person name="Not F."/>
            <person name="Otillar R."/>
            <person name="Panaud O."/>
            <person name="Pangilinan J."/>
            <person name="Paulsen I."/>
            <person name="Piegu B."/>
            <person name="Poliakov A."/>
            <person name="Robbens S."/>
            <person name="Schmutz J."/>
            <person name="Toulza E."/>
            <person name="Wyss T."/>
            <person name="Zelensky A."/>
            <person name="Zhou K."/>
            <person name="Armbrust E.V."/>
            <person name="Bhattacharya D."/>
            <person name="Goodenough U.W."/>
            <person name="Van de Peer Y."/>
            <person name="Grigoriev I.V."/>
        </authorList>
    </citation>
    <scope>NUCLEOTIDE SEQUENCE [LARGE SCALE GENOMIC DNA]</scope>
    <source>
        <strain evidence="4">RCC299 / NOUM17</strain>
    </source>
</reference>
<feature type="compositionally biased region" description="Basic and acidic residues" evidence="1">
    <location>
        <begin position="39"/>
        <end position="56"/>
    </location>
</feature>
<dbReference type="AlphaFoldDB" id="C1E512"/>
<keyword evidence="2" id="KW-0812">Transmembrane</keyword>
<keyword evidence="2" id="KW-1133">Transmembrane helix</keyword>
<dbReference type="InParanoid" id="C1E512"/>
<feature type="compositionally biased region" description="Basic and acidic residues" evidence="1">
    <location>
        <begin position="569"/>
        <end position="584"/>
    </location>
</feature>
<proteinExistence type="predicted"/>
<keyword evidence="2" id="KW-0472">Membrane</keyword>
<organism evidence="3 4">
    <name type="scientific">Micromonas commoda (strain RCC299 / NOUM17 / CCMP2709)</name>
    <name type="common">Picoplanktonic green alga</name>
    <dbReference type="NCBI Taxonomy" id="296587"/>
    <lineage>
        <taxon>Eukaryota</taxon>
        <taxon>Viridiplantae</taxon>
        <taxon>Chlorophyta</taxon>
        <taxon>Mamiellophyceae</taxon>
        <taxon>Mamiellales</taxon>
        <taxon>Mamiellaceae</taxon>
        <taxon>Micromonas</taxon>
    </lineage>
</organism>
<feature type="transmembrane region" description="Helical" evidence="2">
    <location>
        <begin position="184"/>
        <end position="205"/>
    </location>
</feature>
<feature type="compositionally biased region" description="Basic and acidic residues" evidence="1">
    <location>
        <begin position="603"/>
        <end position="613"/>
    </location>
</feature>
<protein>
    <submittedName>
        <fullName evidence="3">Uncharacterized protein</fullName>
    </submittedName>
</protein>
<keyword evidence="4" id="KW-1185">Reference proteome</keyword>
<dbReference type="EMBL" id="CP001325">
    <property type="protein sequence ID" value="ACO62809.1"/>
    <property type="molecule type" value="Genomic_DNA"/>
</dbReference>
<accession>C1E512</accession>
<dbReference type="RefSeq" id="XP_002501551.1">
    <property type="nucleotide sequence ID" value="XM_002501505.1"/>
</dbReference>
<feature type="transmembrane region" description="Helical" evidence="2">
    <location>
        <begin position="358"/>
        <end position="382"/>
    </location>
</feature>